<reference evidence="4" key="1">
    <citation type="submission" date="2020-04" db="EMBL/GenBank/DDBJ databases">
        <authorList>
            <person name="Alioto T."/>
            <person name="Alioto T."/>
            <person name="Gomez Garrido J."/>
        </authorList>
    </citation>
    <scope>NUCLEOTIDE SEQUENCE</scope>
    <source>
        <strain evidence="4">A484AB</strain>
    </source>
</reference>
<sequence>MPTVRPRTTIYLWEFLLQLLDGEENCAAISWVNRERGEFVLKDQSEIAKLWGKVKGRPRMDKIKLGRAMRYYYKKKLLAKVPRRKAVYRFTKFDYLKQKQAEIIRHDDFPEIDFNDNAIIDLINDDKSEGESSLPAEVEGDEDDTPLESLLAEKNQVFHAEKCQKLLAVEDAFGSMDNLNESGCSFYDYNNAAANFISQNEDYYVPCAEVTPISVYERQNLPSYMKNGGFEPVNYNVPQCYYPSVDYNNNYSQCDVETGGHLASLLLNSILMSDQQILEDSNNLRQSYNPVPVSCTSTSGNITPEAIVSPTLAHMKTEPFVHNSATSAQFQDIDADSTWSTLKEFERLLMINRSF</sequence>
<dbReference type="PANTHER" id="PTHR11849">
    <property type="entry name" value="ETS"/>
    <property type="match status" value="1"/>
</dbReference>
<dbReference type="PROSITE" id="PS50061">
    <property type="entry name" value="ETS_DOMAIN_3"/>
    <property type="match status" value="1"/>
</dbReference>
<dbReference type="Gene3D" id="1.10.10.10">
    <property type="entry name" value="Winged helix-like DNA-binding domain superfamily/Winged helix DNA-binding domain"/>
    <property type="match status" value="1"/>
</dbReference>
<dbReference type="GO" id="GO:0000981">
    <property type="term" value="F:DNA-binding transcription factor activity, RNA polymerase II-specific"/>
    <property type="evidence" value="ECO:0007669"/>
    <property type="project" value="TreeGrafter"/>
</dbReference>
<dbReference type="EMBL" id="CACRXK020004898">
    <property type="protein sequence ID" value="CAB4004409.1"/>
    <property type="molecule type" value="Genomic_DNA"/>
</dbReference>
<dbReference type="SUPFAM" id="SSF46785">
    <property type="entry name" value="Winged helix' DNA-binding domain"/>
    <property type="match status" value="1"/>
</dbReference>
<dbReference type="InterPro" id="IPR046328">
    <property type="entry name" value="ETS_fam"/>
</dbReference>
<dbReference type="GO" id="GO:0043565">
    <property type="term" value="F:sequence-specific DNA binding"/>
    <property type="evidence" value="ECO:0007669"/>
    <property type="project" value="InterPro"/>
</dbReference>
<dbReference type="PROSITE" id="PS00345">
    <property type="entry name" value="ETS_DOMAIN_1"/>
    <property type="match status" value="1"/>
</dbReference>
<evidence type="ECO:0000313" key="5">
    <source>
        <dbReference type="Proteomes" id="UP001152795"/>
    </source>
</evidence>
<dbReference type="OrthoDB" id="5979577at2759"/>
<dbReference type="GO" id="GO:0005634">
    <property type="term" value="C:nucleus"/>
    <property type="evidence" value="ECO:0007669"/>
    <property type="project" value="UniProtKB-SubCell"/>
</dbReference>
<organism evidence="4 5">
    <name type="scientific">Paramuricea clavata</name>
    <name type="common">Red gorgonian</name>
    <name type="synonym">Violescent sea-whip</name>
    <dbReference type="NCBI Taxonomy" id="317549"/>
    <lineage>
        <taxon>Eukaryota</taxon>
        <taxon>Metazoa</taxon>
        <taxon>Cnidaria</taxon>
        <taxon>Anthozoa</taxon>
        <taxon>Octocorallia</taxon>
        <taxon>Malacalcyonacea</taxon>
        <taxon>Plexauridae</taxon>
        <taxon>Paramuricea</taxon>
    </lineage>
</organism>
<dbReference type="InterPro" id="IPR036390">
    <property type="entry name" value="WH_DNA-bd_sf"/>
</dbReference>
<proteinExistence type="inferred from homology"/>
<comment type="subcellular location">
    <subcellularLocation>
        <location evidence="3">Nucleus</location>
    </subcellularLocation>
</comment>
<name>A0A6S7HJD0_PARCT</name>
<protein>
    <submittedName>
        <fullName evidence="4">ETS-related transcription factor Elf-4-like</fullName>
    </submittedName>
</protein>
<comment type="similarity">
    <text evidence="1 3">Belongs to the ETS family.</text>
</comment>
<accession>A0A6S7HJD0</accession>
<dbReference type="Proteomes" id="UP001152795">
    <property type="component" value="Unassembled WGS sequence"/>
</dbReference>
<dbReference type="PRINTS" id="PR00454">
    <property type="entry name" value="ETSDOMAIN"/>
</dbReference>
<dbReference type="GO" id="GO:0030154">
    <property type="term" value="P:cell differentiation"/>
    <property type="evidence" value="ECO:0007669"/>
    <property type="project" value="TreeGrafter"/>
</dbReference>
<keyword evidence="5" id="KW-1185">Reference proteome</keyword>
<dbReference type="InterPro" id="IPR036388">
    <property type="entry name" value="WH-like_DNA-bd_sf"/>
</dbReference>
<dbReference type="AlphaFoldDB" id="A0A6S7HJD0"/>
<dbReference type="InterPro" id="IPR000418">
    <property type="entry name" value="Ets_dom"/>
</dbReference>
<keyword evidence="3" id="KW-0539">Nucleus</keyword>
<evidence type="ECO:0000256" key="3">
    <source>
        <dbReference type="RuleBase" id="RU004019"/>
    </source>
</evidence>
<gene>
    <name evidence="4" type="ORF">PACLA_8A068862</name>
</gene>
<evidence type="ECO:0000256" key="2">
    <source>
        <dbReference type="ARBA" id="ARBA00023125"/>
    </source>
</evidence>
<evidence type="ECO:0000313" key="4">
    <source>
        <dbReference type="EMBL" id="CAB4004409.1"/>
    </source>
</evidence>
<evidence type="ECO:0000256" key="1">
    <source>
        <dbReference type="ARBA" id="ARBA00005562"/>
    </source>
</evidence>
<dbReference type="SMART" id="SM00413">
    <property type="entry name" value="ETS"/>
    <property type="match status" value="1"/>
</dbReference>
<keyword evidence="2 3" id="KW-0238">DNA-binding</keyword>
<comment type="caution">
    <text evidence="4">The sequence shown here is derived from an EMBL/GenBank/DDBJ whole genome shotgun (WGS) entry which is preliminary data.</text>
</comment>
<dbReference type="Pfam" id="PF00178">
    <property type="entry name" value="Ets"/>
    <property type="match status" value="1"/>
</dbReference>